<evidence type="ECO:0000313" key="2">
    <source>
        <dbReference type="Proteomes" id="UP000499080"/>
    </source>
</evidence>
<reference evidence="1 2" key="1">
    <citation type="journal article" date="2019" name="Sci. Rep.">
        <title>Orb-weaving spider Araneus ventricosus genome elucidates the spidroin gene catalogue.</title>
        <authorList>
            <person name="Kono N."/>
            <person name="Nakamura H."/>
            <person name="Ohtoshi R."/>
            <person name="Moran D.A.P."/>
            <person name="Shinohara A."/>
            <person name="Yoshida Y."/>
            <person name="Fujiwara M."/>
            <person name="Mori M."/>
            <person name="Tomita M."/>
            <person name="Arakawa K."/>
        </authorList>
    </citation>
    <scope>NUCLEOTIDE SEQUENCE [LARGE SCALE GENOMIC DNA]</scope>
</reference>
<name>A0A4Y2R2C8_ARAVE</name>
<dbReference type="AlphaFoldDB" id="A0A4Y2R2C8"/>
<sequence length="187" mass="21775">MHEPSEPVRVSVVDKEPEKNLMTDDISDVTEKAIPNAMMMDIIASVPQSQSKFVPLIVEKLKTRSYFWNEFGEMVKNGSPIKDSRIVDFFSYLMRNSKIQAEPKHFSHFLKALKEINIPHSWIANQKVLDRLKHFQVIASYEDDDTNEEKFDVAHVHRRSKSVTPTTSWKKIARAKEKLSPTKWINY</sequence>
<organism evidence="1 2">
    <name type="scientific">Araneus ventricosus</name>
    <name type="common">Orbweaver spider</name>
    <name type="synonym">Epeira ventricosa</name>
    <dbReference type="NCBI Taxonomy" id="182803"/>
    <lineage>
        <taxon>Eukaryota</taxon>
        <taxon>Metazoa</taxon>
        <taxon>Ecdysozoa</taxon>
        <taxon>Arthropoda</taxon>
        <taxon>Chelicerata</taxon>
        <taxon>Arachnida</taxon>
        <taxon>Araneae</taxon>
        <taxon>Araneomorphae</taxon>
        <taxon>Entelegynae</taxon>
        <taxon>Araneoidea</taxon>
        <taxon>Araneidae</taxon>
        <taxon>Araneus</taxon>
    </lineage>
</organism>
<dbReference type="Proteomes" id="UP000499080">
    <property type="component" value="Unassembled WGS sequence"/>
</dbReference>
<protein>
    <submittedName>
        <fullName evidence="1">Uncharacterized protein</fullName>
    </submittedName>
</protein>
<proteinExistence type="predicted"/>
<comment type="caution">
    <text evidence="1">The sequence shown here is derived from an EMBL/GenBank/DDBJ whole genome shotgun (WGS) entry which is preliminary data.</text>
</comment>
<dbReference type="OrthoDB" id="6436098at2759"/>
<evidence type="ECO:0000313" key="1">
    <source>
        <dbReference type="EMBL" id="GBN69570.1"/>
    </source>
</evidence>
<accession>A0A4Y2R2C8</accession>
<gene>
    <name evidence="1" type="ORF">AVEN_44606_1</name>
</gene>
<dbReference type="EMBL" id="BGPR01015517">
    <property type="protein sequence ID" value="GBN69570.1"/>
    <property type="molecule type" value="Genomic_DNA"/>
</dbReference>
<keyword evidence="2" id="KW-1185">Reference proteome</keyword>